<sequence length="150" mass="16192">ISASDTPKSRLETSSLPPVSTPPPPPPPAPKPLSKRSCCHLSGSYSLTRLYGAGLFLPPRLIIGLVLRGPLPIPPRAPRAPLPPLPRPAIRWLWFILMISSRDMSILSPILAYLLCSDAVSEPTIQRTGSVRAYITPPRHQPPRVTSGAS</sequence>
<feature type="region of interest" description="Disordered" evidence="1">
    <location>
        <begin position="1"/>
        <end position="35"/>
    </location>
</feature>
<evidence type="ECO:0000313" key="3">
    <source>
        <dbReference type="Proteomes" id="UP000694569"/>
    </source>
</evidence>
<reference evidence="2" key="1">
    <citation type="submission" date="2025-08" db="UniProtKB">
        <authorList>
            <consortium name="Ensembl"/>
        </authorList>
    </citation>
    <scope>IDENTIFICATION</scope>
</reference>
<accession>A0A8C5QIC1</accession>
<feature type="compositionally biased region" description="Pro residues" evidence="1">
    <location>
        <begin position="19"/>
        <end position="31"/>
    </location>
</feature>
<proteinExistence type="predicted"/>
<evidence type="ECO:0000313" key="2">
    <source>
        <dbReference type="Ensembl" id="ENSLLEP00000037973.1"/>
    </source>
</evidence>
<dbReference type="Ensembl" id="ENSLLET00000039442.1">
    <property type="protein sequence ID" value="ENSLLEP00000037973.1"/>
    <property type="gene ID" value="ENSLLEG00000024044.1"/>
</dbReference>
<evidence type="ECO:0000256" key="1">
    <source>
        <dbReference type="SAM" id="MobiDB-lite"/>
    </source>
</evidence>
<name>A0A8C5QIC1_9ANUR</name>
<keyword evidence="3" id="KW-1185">Reference proteome</keyword>
<dbReference type="AlphaFoldDB" id="A0A8C5QIC1"/>
<reference evidence="2" key="2">
    <citation type="submission" date="2025-09" db="UniProtKB">
        <authorList>
            <consortium name="Ensembl"/>
        </authorList>
    </citation>
    <scope>IDENTIFICATION</scope>
</reference>
<protein>
    <submittedName>
        <fullName evidence="2">Uncharacterized protein</fullName>
    </submittedName>
</protein>
<dbReference type="Proteomes" id="UP000694569">
    <property type="component" value="Unplaced"/>
</dbReference>
<dbReference type="GeneTree" id="ENSGT00950000184814"/>
<organism evidence="2 3">
    <name type="scientific">Leptobrachium leishanense</name>
    <name type="common">Leishan spiny toad</name>
    <dbReference type="NCBI Taxonomy" id="445787"/>
    <lineage>
        <taxon>Eukaryota</taxon>
        <taxon>Metazoa</taxon>
        <taxon>Chordata</taxon>
        <taxon>Craniata</taxon>
        <taxon>Vertebrata</taxon>
        <taxon>Euteleostomi</taxon>
        <taxon>Amphibia</taxon>
        <taxon>Batrachia</taxon>
        <taxon>Anura</taxon>
        <taxon>Pelobatoidea</taxon>
        <taxon>Megophryidae</taxon>
        <taxon>Leptobrachium</taxon>
    </lineage>
</organism>